<dbReference type="AlphaFoldDB" id="A0A6N2B8Q3"/>
<comment type="caution">
    <text evidence="1">The sequence shown here is derived from an EMBL/GenBank/DDBJ whole genome shotgun (WGS) entry which is preliminary data.</text>
</comment>
<name>A0A6N2B8Q3_SOLCI</name>
<dbReference type="EMBL" id="RXGB01004487">
    <property type="protein sequence ID" value="TMW89581.1"/>
    <property type="molecule type" value="Genomic_DNA"/>
</dbReference>
<gene>
    <name evidence="1" type="ORF">EJD97_016944</name>
</gene>
<organism evidence="1">
    <name type="scientific">Solanum chilense</name>
    <name type="common">Tomato</name>
    <name type="synonym">Lycopersicon chilense</name>
    <dbReference type="NCBI Taxonomy" id="4083"/>
    <lineage>
        <taxon>Eukaryota</taxon>
        <taxon>Viridiplantae</taxon>
        <taxon>Streptophyta</taxon>
        <taxon>Embryophyta</taxon>
        <taxon>Tracheophyta</taxon>
        <taxon>Spermatophyta</taxon>
        <taxon>Magnoliopsida</taxon>
        <taxon>eudicotyledons</taxon>
        <taxon>Gunneridae</taxon>
        <taxon>Pentapetalae</taxon>
        <taxon>asterids</taxon>
        <taxon>lamiids</taxon>
        <taxon>Solanales</taxon>
        <taxon>Solanaceae</taxon>
        <taxon>Solanoideae</taxon>
        <taxon>Solaneae</taxon>
        <taxon>Solanum</taxon>
        <taxon>Solanum subgen. Lycopersicon</taxon>
    </lineage>
</organism>
<evidence type="ECO:0000313" key="1">
    <source>
        <dbReference type="EMBL" id="TMW89581.1"/>
    </source>
</evidence>
<protein>
    <submittedName>
        <fullName evidence="1">Uncharacterized protein</fullName>
    </submittedName>
</protein>
<reference evidence="1" key="1">
    <citation type="submission" date="2019-05" db="EMBL/GenBank/DDBJ databases">
        <title>The de novo reference genome and transcriptome assemblies of the wild tomato species Solanum chilense.</title>
        <authorList>
            <person name="Stam R."/>
            <person name="Nosenko T."/>
            <person name="Hoerger A.C."/>
            <person name="Stephan W."/>
            <person name="Seidel M.A."/>
            <person name="Kuhn J.M.M."/>
            <person name="Haberer G."/>
            <person name="Tellier A."/>
        </authorList>
    </citation>
    <scope>NUCLEOTIDE SEQUENCE</scope>
    <source>
        <tissue evidence="1">Mature leaves</tissue>
    </source>
</reference>
<proteinExistence type="predicted"/>
<accession>A0A6N2B8Q3</accession>
<sequence length="132" mass="15239">MGLWRFRINWAMWLREYMVERSAESNFSPSLPYSFLILRIIVDTLVDLSAYKLTLIDATYDTLTLSGMGYVLIDAKWYKKESVQQRADAPKATRISAYIVTLLLQEANKIKVRLDGLETDMQVLQDNLGKVL</sequence>